<keyword evidence="1" id="KW-1133">Transmembrane helix</keyword>
<feature type="transmembrane region" description="Helical" evidence="1">
    <location>
        <begin position="51"/>
        <end position="74"/>
    </location>
</feature>
<proteinExistence type="predicted"/>
<name>A0A8H6IPJ3_9PEZI</name>
<dbReference type="EMBL" id="WIGN01000503">
    <property type="protein sequence ID" value="KAF6790356.1"/>
    <property type="molecule type" value="Genomic_DNA"/>
</dbReference>
<keyword evidence="3" id="KW-1185">Reference proteome</keyword>
<organism evidence="2 3">
    <name type="scientific">Colletotrichum sojae</name>
    <dbReference type="NCBI Taxonomy" id="2175907"/>
    <lineage>
        <taxon>Eukaryota</taxon>
        <taxon>Fungi</taxon>
        <taxon>Dikarya</taxon>
        <taxon>Ascomycota</taxon>
        <taxon>Pezizomycotina</taxon>
        <taxon>Sordariomycetes</taxon>
        <taxon>Hypocreomycetidae</taxon>
        <taxon>Glomerellales</taxon>
        <taxon>Glomerellaceae</taxon>
        <taxon>Colletotrichum</taxon>
        <taxon>Colletotrichum orchidearum species complex</taxon>
    </lineage>
</organism>
<protein>
    <submittedName>
        <fullName evidence="2">Uncharacterized protein</fullName>
    </submittedName>
</protein>
<evidence type="ECO:0000313" key="2">
    <source>
        <dbReference type="EMBL" id="KAF6790356.1"/>
    </source>
</evidence>
<accession>A0A8H6IPJ3</accession>
<evidence type="ECO:0000313" key="3">
    <source>
        <dbReference type="Proteomes" id="UP000652219"/>
    </source>
</evidence>
<evidence type="ECO:0000256" key="1">
    <source>
        <dbReference type="SAM" id="Phobius"/>
    </source>
</evidence>
<comment type="caution">
    <text evidence="2">The sequence shown here is derived from an EMBL/GenBank/DDBJ whole genome shotgun (WGS) entry which is preliminary data.</text>
</comment>
<reference evidence="2 3" key="1">
    <citation type="journal article" date="2020" name="Phytopathology">
        <title>Genome Sequence Resources of Colletotrichum truncatum, C. plurivorum, C. musicola, and C. sojae: Four Species Pathogenic to Soybean (Glycine max).</title>
        <authorList>
            <person name="Rogerio F."/>
            <person name="Boufleur T.R."/>
            <person name="Ciampi-Guillardi M."/>
            <person name="Sukno S.A."/>
            <person name="Thon M.R."/>
            <person name="Massola Junior N.S."/>
            <person name="Baroncelli R."/>
        </authorList>
    </citation>
    <scope>NUCLEOTIDE SEQUENCE [LARGE SCALE GENOMIC DNA]</scope>
    <source>
        <strain evidence="2 3">LFN0009</strain>
    </source>
</reference>
<dbReference type="AlphaFoldDB" id="A0A8H6IPJ3"/>
<dbReference type="Proteomes" id="UP000652219">
    <property type="component" value="Unassembled WGS sequence"/>
</dbReference>
<sequence length="162" mass="18076">MSNPRLCAFMSPDRLNSAAASQTTAETRHLLCGLYSGLQSGDAKPAEEDPMIIPTLVFFLVFMIVILVAVWFAVRKVDGYVVRLYGDEWAERGTFEGPEGRCPLHREQEPLPLYTGEVLPSYAATEQESLLHDDRSGCPSYHTFSVVAVREEQVHAEESEQV</sequence>
<keyword evidence="1" id="KW-0812">Transmembrane</keyword>
<keyword evidence="1" id="KW-0472">Membrane</keyword>
<gene>
    <name evidence="2" type="ORF">CSOJ01_14568</name>
</gene>